<dbReference type="InterPro" id="IPR050323">
    <property type="entry name" value="Ribosomal_protein_uL10"/>
</dbReference>
<dbReference type="Gene3D" id="3.30.70.1730">
    <property type="match status" value="1"/>
</dbReference>
<evidence type="ECO:0000259" key="8">
    <source>
        <dbReference type="Pfam" id="PF17777"/>
    </source>
</evidence>
<evidence type="ECO:0000256" key="6">
    <source>
        <dbReference type="HAMAP-Rule" id="MF_00280"/>
    </source>
</evidence>
<dbReference type="InterPro" id="IPR001790">
    <property type="entry name" value="Ribosomal_uL10"/>
</dbReference>
<evidence type="ECO:0000256" key="2">
    <source>
        <dbReference type="ARBA" id="ARBA00022730"/>
    </source>
</evidence>
<evidence type="ECO:0000256" key="1">
    <source>
        <dbReference type="ARBA" id="ARBA00008889"/>
    </source>
</evidence>
<evidence type="ECO:0000256" key="4">
    <source>
        <dbReference type="ARBA" id="ARBA00022980"/>
    </source>
</evidence>
<gene>
    <name evidence="6" type="primary">rpl10</name>
    <name evidence="6" type="synonym">rplP0</name>
    <name evidence="9" type="ORF">LAKADJCE_00382</name>
</gene>
<dbReference type="GO" id="GO:0000027">
    <property type="term" value="P:ribosomal large subunit assembly"/>
    <property type="evidence" value="ECO:0007669"/>
    <property type="project" value="TreeGrafter"/>
</dbReference>
<dbReference type="InterPro" id="IPR022909">
    <property type="entry name" value="Ribosomal_uL10_arc"/>
</dbReference>
<dbReference type="GO" id="GO:0003735">
    <property type="term" value="F:structural constituent of ribosome"/>
    <property type="evidence" value="ECO:0007669"/>
    <property type="project" value="TreeGrafter"/>
</dbReference>
<organism evidence="9 10">
    <name type="scientific">Candidatus Argoarchaeum ethanivorans</name>
    <dbReference type="NCBI Taxonomy" id="2608793"/>
    <lineage>
        <taxon>Archaea</taxon>
        <taxon>Methanobacteriati</taxon>
        <taxon>Methanobacteriota</taxon>
        <taxon>Stenosarchaea group</taxon>
        <taxon>Methanomicrobia</taxon>
        <taxon>Methanosarcinales</taxon>
        <taxon>Methanosarcinales incertae sedis</taxon>
        <taxon>GOM Arc I cluster</taxon>
        <taxon>Candidatus Argoarchaeum</taxon>
    </lineage>
</organism>
<dbReference type="NCBIfam" id="NF003098">
    <property type="entry name" value="PRK04019.1-5"/>
    <property type="match status" value="1"/>
</dbReference>
<dbReference type="Proteomes" id="UP000612009">
    <property type="component" value="Unassembled WGS sequence"/>
</dbReference>
<comment type="function">
    <text evidence="6">Forms part of the ribosomal stalk, playing a central role in the interaction of the ribosome with GTP-bound translation factors.</text>
</comment>
<sequence length="329" mass="36250">MDAKHHSRHIPQWKKDEVEHLKNKITSYPVVGIVSMRDIPSKQLQAIRKNLRGVAELKMSRNTFIDRTLDNFEDNMIQLKDYVSTQTAVIFTKKNPFALYKMLEASKSPAPIKGGNIAPSDIIVEKGPTSFPPGPIVGDLQNAGIPAAIESGKVIVRETKTVTKEGDKVSNKLATMLSRLEIYPLTIGLDMKAAYENELIFKPEDLAIDEQEYADNLAQAAQFAFNLSVNTAYPTKTTIEAILINAASESRNLAINCEIIMPETIGTLLAKAYSQMVSLSDKMTGKDVNSTAEVAEKTTVSESAEPQTEEKEEEKKEEETAAGLGSLFE</sequence>
<dbReference type="SUPFAM" id="SSF160369">
    <property type="entry name" value="Ribosomal protein L10-like"/>
    <property type="match status" value="1"/>
</dbReference>
<feature type="domain" description="Large ribosomal subunit protein uL10-like insertion" evidence="8">
    <location>
        <begin position="113"/>
        <end position="182"/>
    </location>
</feature>
<keyword evidence="3 6" id="KW-0694">RNA-binding</keyword>
<dbReference type="AlphaFoldDB" id="A0A811T685"/>
<dbReference type="EMBL" id="CAJHIR010000017">
    <property type="protein sequence ID" value="CAD6492856.1"/>
    <property type="molecule type" value="Genomic_DNA"/>
</dbReference>
<evidence type="ECO:0000313" key="9">
    <source>
        <dbReference type="EMBL" id="CAD6492856.1"/>
    </source>
</evidence>
<feature type="compositionally biased region" description="Polar residues" evidence="7">
    <location>
        <begin position="287"/>
        <end position="306"/>
    </location>
</feature>
<proteinExistence type="inferred from homology"/>
<dbReference type="PANTHER" id="PTHR45699:SF3">
    <property type="entry name" value="LARGE RIBOSOMAL SUBUNIT PROTEIN UL10"/>
    <property type="match status" value="1"/>
</dbReference>
<evidence type="ECO:0000256" key="7">
    <source>
        <dbReference type="SAM" id="MobiDB-lite"/>
    </source>
</evidence>
<name>A0A811T685_9EURY</name>
<dbReference type="InterPro" id="IPR040637">
    <property type="entry name" value="Ribosomal_uL10-like_insert"/>
</dbReference>
<reference evidence="9" key="1">
    <citation type="submission" date="2020-10" db="EMBL/GenBank/DDBJ databases">
        <authorList>
            <person name="Hahn C.J."/>
            <person name="Laso-Perez R."/>
            <person name="Vulcano F."/>
            <person name="Vaziourakis K.-M."/>
            <person name="Stokke R."/>
            <person name="Steen I.H."/>
            <person name="Teske A."/>
            <person name="Boetius A."/>
            <person name="Liebeke M."/>
            <person name="Amann R."/>
            <person name="Knittel K."/>
        </authorList>
    </citation>
    <scope>NUCLEOTIDE SEQUENCE</scope>
    <source>
        <strain evidence="9">Gfbio:e3339647-f889-4370-9287-4fb5cb688e4c:AG392J18_GoMArc1</strain>
    </source>
</reference>
<dbReference type="GO" id="GO:0070180">
    <property type="term" value="F:large ribosomal subunit rRNA binding"/>
    <property type="evidence" value="ECO:0007669"/>
    <property type="project" value="UniProtKB-UniRule"/>
</dbReference>
<accession>A0A811T685</accession>
<dbReference type="Pfam" id="PF00466">
    <property type="entry name" value="Ribosomal_L10"/>
    <property type="match status" value="1"/>
</dbReference>
<comment type="subunit">
    <text evidence="6">Part of the 50S ribosomal subunit. Forms part of the ribosomal stalk which helps the ribosome interact with GTP-bound translation factors. Forms a heptameric L10(L12)2(L12)2(L12)2 complex, where L10 forms an elongated spine to which the L12 dimers bind in a sequential fashion.</text>
</comment>
<comment type="caution">
    <text evidence="9">The sequence shown here is derived from an EMBL/GenBank/DDBJ whole genome shotgun (WGS) entry which is preliminary data.</text>
</comment>
<keyword evidence="5 6" id="KW-0687">Ribonucleoprotein</keyword>
<dbReference type="CDD" id="cd05795">
    <property type="entry name" value="Ribosomal_P0_L10e"/>
    <property type="match status" value="1"/>
</dbReference>
<dbReference type="GO" id="GO:0002181">
    <property type="term" value="P:cytoplasmic translation"/>
    <property type="evidence" value="ECO:0007669"/>
    <property type="project" value="TreeGrafter"/>
</dbReference>
<protein>
    <recommendedName>
        <fullName evidence="6">Large ribosomal subunit protein uL10</fullName>
    </recommendedName>
    <alternativeName>
        <fullName evidence="6">Acidic ribosomal protein P0 homolog</fullName>
    </alternativeName>
</protein>
<dbReference type="HAMAP" id="MF_00280">
    <property type="entry name" value="Ribosomal_uL10_arch"/>
    <property type="match status" value="1"/>
</dbReference>
<evidence type="ECO:0000313" key="10">
    <source>
        <dbReference type="Proteomes" id="UP000612009"/>
    </source>
</evidence>
<dbReference type="PANTHER" id="PTHR45699">
    <property type="entry name" value="60S ACIDIC RIBOSOMAL PROTEIN P0"/>
    <property type="match status" value="1"/>
</dbReference>
<dbReference type="InterPro" id="IPR043164">
    <property type="entry name" value="Ribosomal_uL10-like_insert_sf"/>
</dbReference>
<dbReference type="Gene3D" id="3.90.105.20">
    <property type="match status" value="1"/>
</dbReference>
<dbReference type="GO" id="GO:0022625">
    <property type="term" value="C:cytosolic large ribosomal subunit"/>
    <property type="evidence" value="ECO:0007669"/>
    <property type="project" value="TreeGrafter"/>
</dbReference>
<evidence type="ECO:0000256" key="5">
    <source>
        <dbReference type="ARBA" id="ARBA00023274"/>
    </source>
</evidence>
<keyword evidence="2 6" id="KW-0699">rRNA-binding</keyword>
<dbReference type="Pfam" id="PF17777">
    <property type="entry name" value="RL10P_insert"/>
    <property type="match status" value="1"/>
</dbReference>
<comment type="similarity">
    <text evidence="1 6">Belongs to the universal ribosomal protein uL10 family.</text>
</comment>
<evidence type="ECO:0000256" key="3">
    <source>
        <dbReference type="ARBA" id="ARBA00022884"/>
    </source>
</evidence>
<keyword evidence="4 6" id="KW-0689">Ribosomal protein</keyword>
<feature type="region of interest" description="Disordered" evidence="7">
    <location>
        <begin position="285"/>
        <end position="329"/>
    </location>
</feature>
<dbReference type="InterPro" id="IPR043141">
    <property type="entry name" value="Ribosomal_uL10-like_sf"/>
</dbReference>
<dbReference type="Gene3D" id="6.10.140.760">
    <property type="match status" value="1"/>
</dbReference>